<dbReference type="Pfam" id="PF23560">
    <property type="entry name" value="GBD_Hemicentin"/>
    <property type="match status" value="1"/>
</dbReference>
<feature type="domain" description="EGF-like" evidence="11">
    <location>
        <begin position="2216"/>
        <end position="2258"/>
    </location>
</feature>
<dbReference type="PROSITE" id="PS00010">
    <property type="entry name" value="ASX_HYDROXYL"/>
    <property type="match status" value="1"/>
</dbReference>
<feature type="domain" description="Ig-like" evidence="12">
    <location>
        <begin position="1173"/>
        <end position="1262"/>
    </location>
</feature>
<feature type="domain" description="Ig-like" evidence="12">
    <location>
        <begin position="985"/>
        <end position="1077"/>
    </location>
</feature>
<dbReference type="CDD" id="cd00096">
    <property type="entry name" value="Ig"/>
    <property type="match status" value="2"/>
</dbReference>
<dbReference type="InterPro" id="IPR036179">
    <property type="entry name" value="Ig-like_dom_sf"/>
</dbReference>
<keyword evidence="8" id="KW-0393">Immunoglobulin domain</keyword>
<dbReference type="GeneID" id="113509455"/>
<dbReference type="PROSITE" id="PS01186">
    <property type="entry name" value="EGF_2"/>
    <property type="match status" value="1"/>
</dbReference>
<dbReference type="PANTHER" id="PTHR45080:SF8">
    <property type="entry name" value="IG-LIKE DOMAIN-CONTAINING PROTEIN"/>
    <property type="match status" value="1"/>
</dbReference>
<dbReference type="Pfam" id="PF07645">
    <property type="entry name" value="EGF_CA"/>
    <property type="match status" value="2"/>
</dbReference>
<dbReference type="Gene3D" id="2.20.100.10">
    <property type="entry name" value="Thrombospondin type-1 (TSP1) repeat"/>
    <property type="match status" value="2"/>
</dbReference>
<evidence type="ECO:0000313" key="14">
    <source>
        <dbReference type="RefSeq" id="XP_052749669.1"/>
    </source>
</evidence>
<feature type="domain" description="Ig-like" evidence="12">
    <location>
        <begin position="1626"/>
        <end position="1708"/>
    </location>
</feature>
<name>A0ABM3MEJ7_GALME</name>
<dbReference type="InterPro" id="IPR013098">
    <property type="entry name" value="Ig_I-set"/>
</dbReference>
<feature type="signal peptide" evidence="10">
    <location>
        <begin position="1"/>
        <end position="19"/>
    </location>
</feature>
<dbReference type="SMART" id="SM00179">
    <property type="entry name" value="EGF_CA"/>
    <property type="match status" value="2"/>
</dbReference>
<keyword evidence="3 9" id="KW-0245">EGF-like domain</keyword>
<dbReference type="SUPFAM" id="SSF48726">
    <property type="entry name" value="Immunoglobulin"/>
    <property type="match status" value="16"/>
</dbReference>
<dbReference type="InterPro" id="IPR050958">
    <property type="entry name" value="Cell_Adh-Cytoskel_Orgn"/>
</dbReference>
<keyword evidence="2" id="KW-0964">Secreted</keyword>
<dbReference type="InterPro" id="IPR049883">
    <property type="entry name" value="NOTCH1_EGF-like"/>
</dbReference>
<dbReference type="InterPro" id="IPR007110">
    <property type="entry name" value="Ig-like_dom"/>
</dbReference>
<evidence type="ECO:0000256" key="7">
    <source>
        <dbReference type="ARBA" id="ARBA00023180"/>
    </source>
</evidence>
<protein>
    <submittedName>
        <fullName evidence="14">Hemicentin-1-like isoform X1</fullName>
    </submittedName>
</protein>
<dbReference type="PROSITE" id="PS50835">
    <property type="entry name" value="IG_LIKE"/>
    <property type="match status" value="16"/>
</dbReference>
<dbReference type="PROSITE" id="PS50026">
    <property type="entry name" value="EGF_3"/>
    <property type="match status" value="1"/>
</dbReference>
<dbReference type="PANTHER" id="PTHR45080">
    <property type="entry name" value="CONTACTIN 5"/>
    <property type="match status" value="1"/>
</dbReference>
<feature type="domain" description="Ig-like" evidence="12">
    <location>
        <begin position="702"/>
        <end position="791"/>
    </location>
</feature>
<feature type="domain" description="Ig-like" evidence="12">
    <location>
        <begin position="425"/>
        <end position="509"/>
    </location>
</feature>
<evidence type="ECO:0000256" key="4">
    <source>
        <dbReference type="ARBA" id="ARBA00022729"/>
    </source>
</evidence>
<dbReference type="InterPro" id="IPR000742">
    <property type="entry name" value="EGF"/>
</dbReference>
<dbReference type="Gene3D" id="2.60.40.10">
    <property type="entry name" value="Immunoglobulins"/>
    <property type="match status" value="16"/>
</dbReference>
<dbReference type="SMART" id="SM00408">
    <property type="entry name" value="IGc2"/>
    <property type="match status" value="16"/>
</dbReference>
<feature type="domain" description="Ig-like" evidence="12">
    <location>
        <begin position="794"/>
        <end position="882"/>
    </location>
</feature>
<dbReference type="SMART" id="SM00209">
    <property type="entry name" value="TSP1"/>
    <property type="match status" value="2"/>
</dbReference>
<accession>A0ABM3MEJ7</accession>
<dbReference type="InterPro" id="IPR036383">
    <property type="entry name" value="TSP1_rpt_sf"/>
</dbReference>
<dbReference type="Pfam" id="PF07679">
    <property type="entry name" value="I-set"/>
    <property type="match status" value="7"/>
</dbReference>
<dbReference type="Pfam" id="PF13895">
    <property type="entry name" value="Ig_2"/>
    <property type="match status" value="1"/>
</dbReference>
<dbReference type="RefSeq" id="XP_052749669.1">
    <property type="nucleotide sequence ID" value="XM_052893709.1"/>
</dbReference>
<dbReference type="SUPFAM" id="SSF82895">
    <property type="entry name" value="TSP-1 type 1 repeat"/>
    <property type="match status" value="2"/>
</dbReference>
<feature type="domain" description="Ig-like" evidence="12">
    <location>
        <begin position="518"/>
        <end position="610"/>
    </location>
</feature>
<evidence type="ECO:0000259" key="11">
    <source>
        <dbReference type="PROSITE" id="PS50026"/>
    </source>
</evidence>
<gene>
    <name evidence="14" type="primary">LOC113509455</name>
</gene>
<dbReference type="SUPFAM" id="SSF57184">
    <property type="entry name" value="Growth factor receptor domain"/>
    <property type="match status" value="1"/>
</dbReference>
<dbReference type="InterPro" id="IPR013783">
    <property type="entry name" value="Ig-like_fold"/>
</dbReference>
<dbReference type="SUPFAM" id="SSF53300">
    <property type="entry name" value="vWA-like"/>
    <property type="match status" value="1"/>
</dbReference>
<dbReference type="InterPro" id="IPR056861">
    <property type="entry name" value="HMCN1-like_VWA"/>
</dbReference>
<comment type="subcellular location">
    <subcellularLocation>
        <location evidence="1">Secreted</location>
    </subcellularLocation>
</comment>
<evidence type="ECO:0000256" key="9">
    <source>
        <dbReference type="PROSITE-ProRule" id="PRU00076"/>
    </source>
</evidence>
<dbReference type="CDD" id="cd00054">
    <property type="entry name" value="EGF_CA"/>
    <property type="match status" value="2"/>
</dbReference>
<feature type="domain" description="Ig-like" evidence="12">
    <location>
        <begin position="1816"/>
        <end position="1905"/>
    </location>
</feature>
<evidence type="ECO:0000256" key="5">
    <source>
        <dbReference type="ARBA" id="ARBA00022737"/>
    </source>
</evidence>
<dbReference type="InterPro" id="IPR001881">
    <property type="entry name" value="EGF-like_Ca-bd_dom"/>
</dbReference>
<reference evidence="14" key="1">
    <citation type="submission" date="2025-08" db="UniProtKB">
        <authorList>
            <consortium name="RefSeq"/>
        </authorList>
    </citation>
    <scope>IDENTIFICATION</scope>
    <source>
        <tissue evidence="14">Whole larvae</tissue>
    </source>
</reference>
<dbReference type="InterPro" id="IPR003599">
    <property type="entry name" value="Ig_sub"/>
</dbReference>
<feature type="domain" description="Ig-like" evidence="12">
    <location>
        <begin position="1358"/>
        <end position="1440"/>
    </location>
</feature>
<evidence type="ECO:0000256" key="8">
    <source>
        <dbReference type="ARBA" id="ARBA00023319"/>
    </source>
</evidence>
<dbReference type="InterPro" id="IPR009030">
    <property type="entry name" value="Growth_fac_rcpt_cys_sf"/>
</dbReference>
<dbReference type="Proteomes" id="UP001652740">
    <property type="component" value="Unplaced"/>
</dbReference>
<dbReference type="InterPro" id="IPR036465">
    <property type="entry name" value="vWFA_dom_sf"/>
</dbReference>
<evidence type="ECO:0000256" key="10">
    <source>
        <dbReference type="SAM" id="SignalP"/>
    </source>
</evidence>
<evidence type="ECO:0000313" key="13">
    <source>
        <dbReference type="Proteomes" id="UP001652740"/>
    </source>
</evidence>
<dbReference type="Gene3D" id="3.40.50.410">
    <property type="entry name" value="von Willebrand factor, type A domain"/>
    <property type="match status" value="1"/>
</dbReference>
<dbReference type="SMART" id="SM00409">
    <property type="entry name" value="IG"/>
    <property type="match status" value="17"/>
</dbReference>
<dbReference type="InterPro" id="IPR056475">
    <property type="entry name" value="GBD_Hemicentin/VWA7"/>
</dbReference>
<sequence>MSIILKCSLLFLLINCTGSEPLAGHASKSRKAKRTVDDDKSSLVFVFDTTGSMMNDLKQLREGAEMILNTALKESNIIGDFVFVPFHDPAVGPATVTRNKHVFKNALNIVRVYGGGDCPEKSLSGIQLALNVSRPRSFLYVFTDATAGDHRLVGKVLDEVQRKQSQVVFVLTGHCNDLQKPSYKVYHQIAAASSGQVFNLNKTNVHKVLDFVRSSIMGRSVNLGSVIKPGGQNYTHELPVDSTLSEVTVSVSGAKPKIKVVNPSGEELKGPPQLVTTLDLSEIMVVKVLQLEPGNWTITVGSEDDYSVKVVGLSNLTFTHGFSVQKPHTVVETSYRPLKGTYNHMLISLSRADAPVDLNYVEIQTLDGKVLFEVPLKYFDKRNKVYIADAFLPPDDFFYIAIKGTAQDDQEIRRVGTTAVQPKDPDVPYLTTIRKVEARANQRVVLKCHVESLVPVTAAWTWNNEKIQPQVSSLQSTIVEYIIDRMTEDKSGTYRCVAKNAAGVSKSVTEVKLAVDPPQVTISPENRTVEVGDEITISCTVYTEVLLQKFQVVYNGTSGQRYYKIQLEPSIDGVYNFNTTMKHVKETDAGVYSCVAANRGGETTQSTSITVRAPPTAQLLGPHIIKKAIHTELQLVCHVENADTLQWIAPNHTVVSEMAVNGSYNAVFDIKNVTEEGFWKCVALRRDNRADDKVELKITIRPAASIVGERNITILNGTVYNISCTVVATPQPRIIWHRETEEFLNHTVTLVKPGVYRSVLTLNSSKENVVGMYFCYGENSEGIGYDNATVRVRRKMTLIEPFSNKSVELYSQVEFRCKVDSYPEATVIWRHNGTVVTSNNNVLTSEGNTELAILKMDFNDLGVYSCEANNGFETLIVNSTLSVTGLESPQIMKEHKATTVQSGHPTIITCRVIYGKPEPIISWQYRKNTSESFHELPHDILPNHNQSQLIILNVTIDHGGVYRCIAENLLGRDEFITSLIVQYPPQLVIKKEELKKMEQPIEVEVGKSIEFSCEAYGNPLPIVVWTKDYRPVVYSKNIYLGDSNELKIKEVTPYDSGLYTCNASSVMGSSLRNFTLVVYAPPRMVDVKSTEPIEVEVVEGQVATLACAADGWPAPSIRWLRAGHDLVDPRKHVDRFGLRFVANLTDFGEYTCIASNEFGNASVSYTLYVWVPPSIDPPLVMNKDVVIGSNISLQCDAVGFPVPSIFWELEDEILTENTTDLSFNEYGSLHINNATSKREGLYVCVAENIAGIVKKTIQLRVNEPPSIVADDFPGPYIATNMDDELLVTCKVTGKPTPYILWSKDDYYLDIDSRYVIEPDGSIIIKRPSEELSGLYTCIANNTVGVVNKTVSVEIYSLPTHSQVQSDESRSTVTVVEGSDVTIDCPIRAAYRDVVKWYKDAVLVTEGQQLSLHNVSRSGGATYACVVSNAATSVAATVVLRPEWPPAFLNEPTGDVEVVRGDDWYFDCEVDAKPEAKTKWLFNSRVLLFEDKPRLKLINTQVHNTGTYKCIVNNQHGTVSRRFTLDVLVPPFISEFDLLDVQLKDGSNATLSCDAKGSPIPDIKWTFTNSKWRVENTTLVGTNVSSDSEGLYRCDATNKAGVAHLVYRVEVVSAPLVQELVTFVGGPGVTSNGTVEVALGTHTRISCKASGNPVPNIQWIRNGVVLSENSPDIGYADLTLERVQVSQAGVYSCIVSNEAGVDERRIKLEVLEPPKIFQTLFQDDNQTSGVVHMEVVSGQSFYLHCHPYGNPTPEVYWFKDDLPLTLYDDTMVTADYGEVITSRNALYEQSGNYTCVAINKVGNASVSYLVDVLVPPPTPKESLKPTFVRIGRPLNLTCPVEGSPLPYVMWLKYPYVEIGGNSRVALLNDNFTLLINSTEISDSGKYSCIMTNKVGTTEVVFDVTVEKPPTIVANVGNNNVEHHVVPLRGSIVLSCQADGHPPPKITWLKDTQQLHSANNVQSIPGGSMVVVWAASVRDAAQYVCVADNRAGTRHRRHHLAVRVPGKWSAWTPWNLCNSTCGLGHQTRTRVCQYIDEYNVPFDKNTRPDRVIVDESACRGTATETRRCHMPPCEEQTQSRWSKWSKWSPCTAECGVGTQSRSRRCRTTTPCYGDHIEIRKCPNLPKCSSSHDASENEVYSSREENTSNNHFAAEATYEFQPEVLDLQYATNVEEIYNKPDSVSSLYYDVNVTSNLDNSERGPCDPGYTYNAVTNLCDDVDECTVRSNACHASQRCANTPGGYRCGCAPGYHALAAGARCLDVNECAVGTHACEFACVNVSGGYVCGCPPRHRLHADRRRCLPHY</sequence>
<feature type="domain" description="Ig-like" evidence="12">
    <location>
        <begin position="1908"/>
        <end position="1999"/>
    </location>
</feature>
<feature type="chain" id="PRO_5046803824" evidence="10">
    <location>
        <begin position="20"/>
        <end position="2302"/>
    </location>
</feature>
<feature type="domain" description="Ig-like" evidence="12">
    <location>
        <begin position="1082"/>
        <end position="1164"/>
    </location>
</feature>
<feature type="domain" description="Ig-like" evidence="12">
    <location>
        <begin position="1713"/>
        <end position="1806"/>
    </location>
</feature>
<keyword evidence="13" id="KW-1185">Reference proteome</keyword>
<dbReference type="Pfam" id="PF00090">
    <property type="entry name" value="TSP_1"/>
    <property type="match status" value="2"/>
</dbReference>
<proteinExistence type="predicted"/>
<dbReference type="SMART" id="SM00181">
    <property type="entry name" value="EGF"/>
    <property type="match status" value="2"/>
</dbReference>
<dbReference type="InterPro" id="IPR003598">
    <property type="entry name" value="Ig_sub2"/>
</dbReference>
<evidence type="ECO:0000256" key="1">
    <source>
        <dbReference type="ARBA" id="ARBA00004613"/>
    </source>
</evidence>
<evidence type="ECO:0000259" key="12">
    <source>
        <dbReference type="PROSITE" id="PS50835"/>
    </source>
</evidence>
<dbReference type="InterPro" id="IPR018097">
    <property type="entry name" value="EGF_Ca-bd_CS"/>
</dbReference>
<evidence type="ECO:0000256" key="6">
    <source>
        <dbReference type="ARBA" id="ARBA00023157"/>
    </source>
</evidence>
<dbReference type="Pfam" id="PF13927">
    <property type="entry name" value="Ig_3"/>
    <property type="match status" value="8"/>
</dbReference>
<dbReference type="Pfam" id="PF25106">
    <property type="entry name" value="VWA_4"/>
    <property type="match status" value="1"/>
</dbReference>
<feature type="domain" description="Ig-like" evidence="12">
    <location>
        <begin position="889"/>
        <end position="982"/>
    </location>
</feature>
<dbReference type="Gene3D" id="2.10.25.10">
    <property type="entry name" value="Laminin"/>
    <property type="match status" value="2"/>
</dbReference>
<dbReference type="PROSITE" id="PS50092">
    <property type="entry name" value="TSP1"/>
    <property type="match status" value="2"/>
</dbReference>
<dbReference type="InterPro" id="IPR000884">
    <property type="entry name" value="TSP1_rpt"/>
</dbReference>
<feature type="domain" description="Ig-like" evidence="12">
    <location>
        <begin position="1265"/>
        <end position="1351"/>
    </location>
</feature>
<dbReference type="CDD" id="cd00198">
    <property type="entry name" value="vWFA"/>
    <property type="match status" value="1"/>
</dbReference>
<comment type="caution">
    <text evidence="9">Lacks conserved residue(s) required for the propagation of feature annotation.</text>
</comment>
<keyword evidence="4 10" id="KW-0732">Signal</keyword>
<feature type="domain" description="Ig-like" evidence="12">
    <location>
        <begin position="1445"/>
        <end position="1525"/>
    </location>
</feature>
<organism evidence="13 14">
    <name type="scientific">Galleria mellonella</name>
    <name type="common">Greater wax moth</name>
    <dbReference type="NCBI Taxonomy" id="7137"/>
    <lineage>
        <taxon>Eukaryota</taxon>
        <taxon>Metazoa</taxon>
        <taxon>Ecdysozoa</taxon>
        <taxon>Arthropoda</taxon>
        <taxon>Hexapoda</taxon>
        <taxon>Insecta</taxon>
        <taxon>Pterygota</taxon>
        <taxon>Neoptera</taxon>
        <taxon>Endopterygota</taxon>
        <taxon>Lepidoptera</taxon>
        <taxon>Glossata</taxon>
        <taxon>Ditrysia</taxon>
        <taxon>Pyraloidea</taxon>
        <taxon>Pyralidae</taxon>
        <taxon>Galleriinae</taxon>
        <taxon>Galleria</taxon>
    </lineage>
</organism>
<dbReference type="InterPro" id="IPR000152">
    <property type="entry name" value="EGF-type_Asp/Asn_hydroxyl_site"/>
</dbReference>
<keyword evidence="6" id="KW-1015">Disulfide bond</keyword>
<feature type="domain" description="Ig-like" evidence="12">
    <location>
        <begin position="1530"/>
        <end position="1611"/>
    </location>
</feature>
<keyword evidence="5" id="KW-0677">Repeat</keyword>
<dbReference type="PROSITE" id="PS01187">
    <property type="entry name" value="EGF_CA"/>
    <property type="match status" value="2"/>
</dbReference>
<evidence type="ECO:0000256" key="3">
    <source>
        <dbReference type="ARBA" id="ARBA00022536"/>
    </source>
</evidence>
<evidence type="ECO:0000256" key="2">
    <source>
        <dbReference type="ARBA" id="ARBA00022525"/>
    </source>
</evidence>
<keyword evidence="7" id="KW-0325">Glycoprotein</keyword>